<protein>
    <submittedName>
        <fullName evidence="1">Uncharacterized protein</fullName>
    </submittedName>
</protein>
<keyword evidence="2" id="KW-1185">Reference proteome</keyword>
<evidence type="ECO:0000313" key="2">
    <source>
        <dbReference type="Proteomes" id="UP000702425"/>
    </source>
</evidence>
<name>A0ABX2D768_9CYAN</name>
<reference evidence="1 2" key="1">
    <citation type="journal article" date="2020" name="Sci. Rep.">
        <title>A novel cyanobacterial geosmin producer, revising GeoA distribution and dispersion patterns in Bacteria.</title>
        <authorList>
            <person name="Churro C."/>
            <person name="Semedo-Aguiar A.P."/>
            <person name="Silva A.D."/>
            <person name="Pereira-Leal J.B."/>
            <person name="Leite R.B."/>
        </authorList>
    </citation>
    <scope>NUCLEOTIDE SEQUENCE [LARGE SCALE GENOMIC DNA]</scope>
    <source>
        <strain evidence="1 2">IPMA8</strain>
    </source>
</reference>
<proteinExistence type="predicted"/>
<dbReference type="EMBL" id="SRRZ01000148">
    <property type="protein sequence ID" value="NQE37740.1"/>
    <property type="molecule type" value="Genomic_DNA"/>
</dbReference>
<accession>A0ABX2D768</accession>
<comment type="caution">
    <text evidence="1">The sequence shown here is derived from an EMBL/GenBank/DDBJ whole genome shotgun (WGS) entry which is preliminary data.</text>
</comment>
<organism evidence="1 2">
    <name type="scientific">Microcoleus asticus IPMA8</name>
    <dbReference type="NCBI Taxonomy" id="2563858"/>
    <lineage>
        <taxon>Bacteria</taxon>
        <taxon>Bacillati</taxon>
        <taxon>Cyanobacteriota</taxon>
        <taxon>Cyanophyceae</taxon>
        <taxon>Oscillatoriophycideae</taxon>
        <taxon>Oscillatoriales</taxon>
        <taxon>Microcoleaceae</taxon>
        <taxon>Microcoleus</taxon>
        <taxon>Microcoleus asticus</taxon>
    </lineage>
</organism>
<dbReference type="RefSeq" id="WP_172192013.1">
    <property type="nucleotide sequence ID" value="NZ_CAWPPK010000055.1"/>
</dbReference>
<dbReference type="Proteomes" id="UP000702425">
    <property type="component" value="Unassembled WGS sequence"/>
</dbReference>
<gene>
    <name evidence="1" type="ORF">E5S67_05521</name>
</gene>
<evidence type="ECO:0000313" key="1">
    <source>
        <dbReference type="EMBL" id="NQE37740.1"/>
    </source>
</evidence>
<sequence length="275" mass="31034">MADIRKILSQLAAKEGQLLDTQFLAPCVCGGSVRIRVSSMIYTFQPQPRNFEGWAIFEPINEKIAAVIEEPSLPQVAEYLQLLVPVRLQLACLLQGQTWLAYPVNESDAKQRTGVAKPVPVHLVTEGSQFEPIVARWDGHCLWLEEIDRRADPLPSEELKAALKKLILPQEVRFKGMTPEMRTVYELVSRNIKDFDPKVREEKHLQRALKMGGGELRDFCDRENYWLVEWTSGSGEHHTSAIAKNDLTVMSAGICLSGLDKDFDLHSLVGVVENR</sequence>